<dbReference type="InParanoid" id="A0A419Q341"/>
<dbReference type="InterPro" id="IPR051292">
    <property type="entry name" value="Xyl/GlcA_transferase"/>
</dbReference>
<dbReference type="InterPro" id="IPR029044">
    <property type="entry name" value="Nucleotide-diphossugar_trans"/>
</dbReference>
<dbReference type="PANTHER" id="PTHR12270:SF25">
    <property type="entry name" value="GLYCOSYLTRANSFERASE-LIKE PROTEIN LARGE"/>
    <property type="match status" value="1"/>
</dbReference>
<evidence type="ECO:0000313" key="7">
    <source>
        <dbReference type="EMBL" id="KAG5453976.1"/>
    </source>
</evidence>
<name>A0A419Q341_CLOSI</name>
<reference evidence="7 8" key="2">
    <citation type="journal article" date="2021" name="Genomics">
        <title>High-quality reference genome for Clonorchis sinensis.</title>
        <authorList>
            <person name="Young N.D."/>
            <person name="Stroehlein A.J."/>
            <person name="Kinkar L."/>
            <person name="Wang T."/>
            <person name="Sohn W.M."/>
            <person name="Chang B.C.H."/>
            <person name="Kaur P."/>
            <person name="Weisz D."/>
            <person name="Dudchenko O."/>
            <person name="Aiden E.L."/>
            <person name="Korhonen P.K."/>
            <person name="Gasser R.B."/>
        </authorList>
    </citation>
    <scope>NUCLEOTIDE SEQUENCE [LARGE SCALE GENOMIC DNA]</scope>
    <source>
        <strain evidence="7">Cs-k2</strain>
    </source>
</reference>
<evidence type="ECO:0000256" key="4">
    <source>
        <dbReference type="ARBA" id="ARBA00022989"/>
    </source>
</evidence>
<comment type="subcellular location">
    <subcellularLocation>
        <location evidence="1">Membrane</location>
        <topology evidence="1">Single-pass type II membrane protein</topology>
    </subcellularLocation>
</comment>
<dbReference type="SUPFAM" id="SSF53448">
    <property type="entry name" value="Nucleotide-diphospho-sugar transferases"/>
    <property type="match status" value="1"/>
</dbReference>
<accession>A0A419Q341</accession>
<dbReference type="AlphaFoldDB" id="A0A419Q341"/>
<keyword evidence="4" id="KW-1133">Transmembrane helix</keyword>
<comment type="caution">
    <text evidence="7">The sequence shown here is derived from an EMBL/GenBank/DDBJ whole genome shotgun (WGS) entry which is preliminary data.</text>
</comment>
<sequence>MCSLVNLASKHPCRTTAWRRNVVIFVVAVLALLLAIRMCTQNHVTFVLFGVNQTQTDSVLIQQTSTESPTVHLVHVLKGEAAFKRSRTLLKSVFYYQGRLRSNRSECSLPRTPSPKPCAQQRKPERTPIHLHLIAERKLWSTINDSVSQWLVQQFQWTLYDLDDYMPRVSWISNGHYAGVVTLAKMIVPDILPVNVTKATECAAPGRLMFQLLRYSRYRDRTGGVNSGVVLMQLSRMREAGWWDMFIEEAKNILSVYRALPIGEQSVLNNIILERPELYYRVPCEWHVQLWYEEVYRCCPVIWTDRLPEETICPERDSSEPGNINHPGTPNLVHFCAGRSKPESGISPPKSIRTLPVSTKTQSRDELRAKFLEVYWNFNAIAQTCYD</sequence>
<dbReference type="GO" id="GO:0016020">
    <property type="term" value="C:membrane"/>
    <property type="evidence" value="ECO:0007669"/>
    <property type="project" value="UniProtKB-SubCell"/>
</dbReference>
<protein>
    <submittedName>
        <fullName evidence="7">LARGE xylosyl- and glucuronyltransferase 2</fullName>
    </submittedName>
</protein>
<dbReference type="GO" id="GO:0005794">
    <property type="term" value="C:Golgi apparatus"/>
    <property type="evidence" value="ECO:0007669"/>
    <property type="project" value="TreeGrafter"/>
</dbReference>
<evidence type="ECO:0000256" key="3">
    <source>
        <dbReference type="ARBA" id="ARBA00022968"/>
    </source>
</evidence>
<keyword evidence="3" id="KW-0735">Signal-anchor</keyword>
<dbReference type="STRING" id="79923.A0A419Q341"/>
<dbReference type="Proteomes" id="UP000286415">
    <property type="component" value="Unassembled WGS sequence"/>
</dbReference>
<dbReference type="OrthoDB" id="6238971at2759"/>
<keyword evidence="6" id="KW-0325">Glycoprotein</keyword>
<evidence type="ECO:0000313" key="8">
    <source>
        <dbReference type="Proteomes" id="UP000286415"/>
    </source>
</evidence>
<dbReference type="FunCoup" id="A0A419Q341">
    <property type="interactions" value="267"/>
</dbReference>
<dbReference type="GO" id="GO:0015020">
    <property type="term" value="F:glucuronosyltransferase activity"/>
    <property type="evidence" value="ECO:0007669"/>
    <property type="project" value="TreeGrafter"/>
</dbReference>
<dbReference type="GO" id="GO:0042285">
    <property type="term" value="F:xylosyltransferase activity"/>
    <property type="evidence" value="ECO:0007669"/>
    <property type="project" value="TreeGrafter"/>
</dbReference>
<keyword evidence="2" id="KW-0812">Transmembrane</keyword>
<evidence type="ECO:0000256" key="2">
    <source>
        <dbReference type="ARBA" id="ARBA00022692"/>
    </source>
</evidence>
<evidence type="ECO:0000256" key="1">
    <source>
        <dbReference type="ARBA" id="ARBA00004606"/>
    </source>
</evidence>
<evidence type="ECO:0000256" key="5">
    <source>
        <dbReference type="ARBA" id="ARBA00023136"/>
    </source>
</evidence>
<dbReference type="EMBL" id="NIRI02000010">
    <property type="protein sequence ID" value="KAG5453976.1"/>
    <property type="molecule type" value="Genomic_DNA"/>
</dbReference>
<proteinExistence type="predicted"/>
<reference evidence="7 8" key="1">
    <citation type="journal article" date="2018" name="Biotechnol. Adv.">
        <title>Improved genomic resources and new bioinformatic workflow for the carcinogenic parasite Clonorchis sinensis: Biotechnological implications.</title>
        <authorList>
            <person name="Wang D."/>
            <person name="Korhonen P.K."/>
            <person name="Gasser R.B."/>
            <person name="Young N.D."/>
        </authorList>
    </citation>
    <scope>NUCLEOTIDE SEQUENCE [LARGE SCALE GENOMIC DNA]</scope>
    <source>
        <strain evidence="7">Cs-k2</strain>
    </source>
</reference>
<dbReference type="Gene3D" id="3.90.550.10">
    <property type="entry name" value="Spore Coat Polysaccharide Biosynthesis Protein SpsA, Chain A"/>
    <property type="match status" value="1"/>
</dbReference>
<dbReference type="GO" id="GO:0035269">
    <property type="term" value="P:protein O-linked glycosylation via mannose"/>
    <property type="evidence" value="ECO:0007669"/>
    <property type="project" value="TreeGrafter"/>
</dbReference>
<dbReference type="PANTHER" id="PTHR12270">
    <property type="entry name" value="GLYCOSYLTRANSFERASE-RELATED"/>
    <property type="match status" value="1"/>
</dbReference>
<evidence type="ECO:0000256" key="6">
    <source>
        <dbReference type="ARBA" id="ARBA00023180"/>
    </source>
</evidence>
<organism evidence="7 8">
    <name type="scientific">Clonorchis sinensis</name>
    <name type="common">Chinese liver fluke</name>
    <dbReference type="NCBI Taxonomy" id="79923"/>
    <lineage>
        <taxon>Eukaryota</taxon>
        <taxon>Metazoa</taxon>
        <taxon>Spiralia</taxon>
        <taxon>Lophotrochozoa</taxon>
        <taxon>Platyhelminthes</taxon>
        <taxon>Trematoda</taxon>
        <taxon>Digenea</taxon>
        <taxon>Opisthorchiida</taxon>
        <taxon>Opisthorchiata</taxon>
        <taxon>Opisthorchiidae</taxon>
        <taxon>Clonorchis</taxon>
    </lineage>
</organism>
<keyword evidence="8" id="KW-1185">Reference proteome</keyword>
<gene>
    <name evidence="7" type="ORF">CSKR_110059</name>
</gene>
<keyword evidence="5" id="KW-0472">Membrane</keyword>